<feature type="transmembrane region" description="Helical" evidence="1">
    <location>
        <begin position="67"/>
        <end position="85"/>
    </location>
</feature>
<keyword evidence="1" id="KW-0812">Transmembrane</keyword>
<reference evidence="2" key="1">
    <citation type="submission" date="2020-03" db="EMBL/GenBank/DDBJ databases">
        <title>The deep terrestrial virosphere.</title>
        <authorList>
            <person name="Holmfeldt K."/>
            <person name="Nilsson E."/>
            <person name="Simone D."/>
            <person name="Lopez-Fernandez M."/>
            <person name="Wu X."/>
            <person name="de Brujin I."/>
            <person name="Lundin D."/>
            <person name="Andersson A."/>
            <person name="Bertilsson S."/>
            <person name="Dopson M."/>
        </authorList>
    </citation>
    <scope>NUCLEOTIDE SEQUENCE</scope>
    <source>
        <strain evidence="2">TM448A00317</strain>
        <strain evidence="3">TM448B00343</strain>
    </source>
</reference>
<proteinExistence type="predicted"/>
<dbReference type="EMBL" id="MT144611">
    <property type="protein sequence ID" value="QJH95040.1"/>
    <property type="molecule type" value="Genomic_DNA"/>
</dbReference>
<keyword evidence="1" id="KW-1133">Transmembrane helix</keyword>
<keyword evidence="1" id="KW-0472">Membrane</keyword>
<evidence type="ECO:0000313" key="3">
    <source>
        <dbReference type="EMBL" id="QJH95040.1"/>
    </source>
</evidence>
<feature type="transmembrane region" description="Helical" evidence="1">
    <location>
        <begin position="30"/>
        <end position="46"/>
    </location>
</feature>
<evidence type="ECO:0000313" key="2">
    <source>
        <dbReference type="EMBL" id="QJA46139.1"/>
    </source>
</evidence>
<protein>
    <submittedName>
        <fullName evidence="2">Uncharacterized protein</fullName>
    </submittedName>
</protein>
<dbReference type="EMBL" id="MT144003">
    <property type="protein sequence ID" value="QJA46139.1"/>
    <property type="molecule type" value="Genomic_DNA"/>
</dbReference>
<dbReference type="AlphaFoldDB" id="A0A6H1ZFA1"/>
<name>A0A6H1ZFA1_9ZZZZ</name>
<evidence type="ECO:0000256" key="1">
    <source>
        <dbReference type="SAM" id="Phobius"/>
    </source>
</evidence>
<gene>
    <name evidence="2" type="ORF">TM448A00317_0041</name>
    <name evidence="3" type="ORF">TM448B00343_0046</name>
</gene>
<accession>A0A6H1ZFA1</accession>
<sequence length="109" mass="11501">MSRKTLLAILAVVGAILVFVGKEFGLALDASAVMAGITAILLYIFFEMKADFRRVSSQAGKFKDPKFILALIASVLAAVNTNFGLGIPVEAVIAVLALIMGVLFKAQTV</sequence>
<organism evidence="2">
    <name type="scientific">viral metagenome</name>
    <dbReference type="NCBI Taxonomy" id="1070528"/>
    <lineage>
        <taxon>unclassified sequences</taxon>
        <taxon>metagenomes</taxon>
        <taxon>organismal metagenomes</taxon>
    </lineage>
</organism>